<dbReference type="STRING" id="1333998.M2A_2740"/>
<comment type="caution">
    <text evidence="1">The sequence shown here is derived from an EMBL/GenBank/DDBJ whole genome shotgun (WGS) entry which is preliminary data.</text>
</comment>
<evidence type="ECO:0000313" key="1">
    <source>
        <dbReference type="EMBL" id="GAK46241.1"/>
    </source>
</evidence>
<dbReference type="RefSeq" id="WP_052379502.1">
    <property type="nucleotide sequence ID" value="NZ_BBIO01000016.1"/>
</dbReference>
<dbReference type="Proteomes" id="UP000028702">
    <property type="component" value="Unassembled WGS sequence"/>
</dbReference>
<dbReference type="EMBL" id="BBIO01000016">
    <property type="protein sequence ID" value="GAK46241.1"/>
    <property type="molecule type" value="Genomic_DNA"/>
</dbReference>
<proteinExistence type="predicted"/>
<dbReference type="AlphaFoldDB" id="A0A081BDX3"/>
<dbReference type="InterPro" id="IPR027417">
    <property type="entry name" value="P-loop_NTPase"/>
</dbReference>
<dbReference type="Gene3D" id="3.40.50.300">
    <property type="entry name" value="P-loop containing nucleotide triphosphate hydrolases"/>
    <property type="match status" value="1"/>
</dbReference>
<dbReference type="eggNOG" id="ENOG502Z886">
    <property type="taxonomic scope" value="Bacteria"/>
</dbReference>
<protein>
    <submittedName>
        <fullName evidence="1">Conserved protein</fullName>
    </submittedName>
</protein>
<sequence>MSGPDSYSRAERLLHRLAFASVPAQIALADIEEGLFGSSAGIAIERPLFVAGLPRAGTTLLLQILAELPDFTSHTYRHMPFLLCPFTWRRLSGAFRKESALAERAHGDGVAVGFDSPEAFEEVIWKAYWPEKYGKTSIGLWGREDRNGEFEAFYFQHIRKVLALAAKEEGGAHRYLCKNNANIARLSLLPALFPDCRIIVPVRSPLDHARSLRRQHVQFSALHAEDAFARRYMEWLGHYEFGAALKPIDFGGWMAREGEGLDPPALDPLGLDFWLAYWAAAHDALLSTPSAHVLFVDYDGLCREPSPGLARLARVCGLEETRLDAAASRFRAPTPYEAAEDYDPARLDRAEEIYRSFGPLFTASPSIP</sequence>
<dbReference type="Pfam" id="PF13469">
    <property type="entry name" value="Sulfotransfer_3"/>
    <property type="match status" value="1"/>
</dbReference>
<accession>A0A081BDX3</accession>
<evidence type="ECO:0000313" key="2">
    <source>
        <dbReference type="Proteomes" id="UP000028702"/>
    </source>
</evidence>
<dbReference type="SUPFAM" id="SSF52540">
    <property type="entry name" value="P-loop containing nucleoside triphosphate hydrolases"/>
    <property type="match status" value="1"/>
</dbReference>
<organism evidence="1 2">
    <name type="scientific">Tepidicaulis marinus</name>
    <dbReference type="NCBI Taxonomy" id="1333998"/>
    <lineage>
        <taxon>Bacteria</taxon>
        <taxon>Pseudomonadati</taxon>
        <taxon>Pseudomonadota</taxon>
        <taxon>Alphaproteobacteria</taxon>
        <taxon>Hyphomicrobiales</taxon>
        <taxon>Parvibaculaceae</taxon>
        <taxon>Tepidicaulis</taxon>
    </lineage>
</organism>
<reference evidence="1 2" key="1">
    <citation type="submission" date="2014-07" db="EMBL/GenBank/DDBJ databases">
        <title>Tepidicaulis marinum gen. nov., sp. nov., a novel marine bacterium denitrifying nitrate to nitrous oxide strictly under microaerobic conditions.</title>
        <authorList>
            <person name="Takeuchi M."/>
            <person name="Yamagishi T."/>
            <person name="Kamagata Y."/>
            <person name="Oshima K."/>
            <person name="Hattori M."/>
            <person name="Katayama T."/>
            <person name="Hanada S."/>
            <person name="Tamaki H."/>
            <person name="Marumo K."/>
            <person name="Maeda H."/>
            <person name="Nedachi M."/>
            <person name="Iwasaki W."/>
            <person name="Suwa Y."/>
            <person name="Sakata S."/>
        </authorList>
    </citation>
    <scope>NUCLEOTIDE SEQUENCE [LARGE SCALE GENOMIC DNA]</scope>
    <source>
        <strain evidence="1 2">MA2</strain>
    </source>
</reference>
<gene>
    <name evidence="1" type="ORF">M2A_2740</name>
</gene>
<keyword evidence="2" id="KW-1185">Reference proteome</keyword>
<name>A0A081BDX3_9HYPH</name>